<dbReference type="GO" id="GO:0005829">
    <property type="term" value="C:cytosol"/>
    <property type="evidence" value="ECO:0007669"/>
    <property type="project" value="TreeGrafter"/>
</dbReference>
<proteinExistence type="predicted"/>
<dbReference type="PANTHER" id="PTHR42714">
    <property type="entry name" value="TRNA MODIFICATION GTPASE GTPBP3"/>
    <property type="match status" value="1"/>
</dbReference>
<dbReference type="Pfam" id="PF01926">
    <property type="entry name" value="MMR_HSR1"/>
    <property type="match status" value="1"/>
</dbReference>
<dbReference type="EMBL" id="JMTB01000085">
    <property type="protein sequence ID" value="KFC06268.1"/>
    <property type="molecule type" value="Genomic_DNA"/>
</dbReference>
<dbReference type="AlphaFoldDB" id="A0A085A7S3"/>
<sequence>MAFFHSEADMKHPSGYALIRRHLRRYPHALRQHLLQELNRLVTCEPVIGIMGKTGVGKSSLCNALFRSEICAVNAVEACTRQPQRVRLRFGQHYLTLVDLPGVGESVTRDGEYRELYQRMLPEMDLVLWVLKADDRAFAVEEQFYQDVFAQFRGPVPPVLWVLNQVDKTEPAEQWCWLSAQPSALQAEHIARKQQVVARQLGIAEQNILPVSVRGRYRLSRLVEAMITRLPKQARSPLVPHLQNGYRTTSIISTASSSFGDAVVEVIDKVIDLAPLPQVARSALQAVTHTVARAARSLWGFFFG</sequence>
<dbReference type="PANTHER" id="PTHR42714:SF2">
    <property type="entry name" value="TRNA MODIFICATION GTPASE GTPBP3, MITOCHONDRIAL"/>
    <property type="match status" value="1"/>
</dbReference>
<gene>
    <name evidence="2" type="ORF">GTGU_02789</name>
</gene>
<reference evidence="3" key="1">
    <citation type="submission" date="2014-05" db="EMBL/GenBank/DDBJ databases">
        <title>ATOL: Assembling a taxonomically balanced genome-scale reconstruction of the evolutionary history of the Enterobacteriaceae.</title>
        <authorList>
            <person name="Plunkett G. III"/>
            <person name="Neeno-Eckwall E.C."/>
            <person name="Glasner J.D."/>
            <person name="Perna N.T."/>
        </authorList>
    </citation>
    <scope>NUCLEOTIDE SEQUENCE [LARGE SCALE GENOMIC DNA]</scope>
    <source>
        <strain evidence="3">ATCC 49490</strain>
    </source>
</reference>
<organism evidence="2 3">
    <name type="scientific">Trabulsiella guamensis ATCC 49490</name>
    <dbReference type="NCBI Taxonomy" id="1005994"/>
    <lineage>
        <taxon>Bacteria</taxon>
        <taxon>Pseudomonadati</taxon>
        <taxon>Pseudomonadota</taxon>
        <taxon>Gammaproteobacteria</taxon>
        <taxon>Enterobacterales</taxon>
        <taxon>Enterobacteriaceae</taxon>
        <taxon>Trabulsiella</taxon>
    </lineage>
</organism>
<dbReference type="GO" id="GO:0002098">
    <property type="term" value="P:tRNA wobble uridine modification"/>
    <property type="evidence" value="ECO:0007669"/>
    <property type="project" value="TreeGrafter"/>
</dbReference>
<dbReference type="Gene3D" id="3.40.50.300">
    <property type="entry name" value="P-loop containing nucleotide triphosphate hydrolases"/>
    <property type="match status" value="1"/>
</dbReference>
<dbReference type="GO" id="GO:0005525">
    <property type="term" value="F:GTP binding"/>
    <property type="evidence" value="ECO:0007669"/>
    <property type="project" value="InterPro"/>
</dbReference>
<protein>
    <submittedName>
        <fullName evidence="2">NgrB family protein</fullName>
    </submittedName>
</protein>
<accession>A0A085A7S3</accession>
<dbReference type="InterPro" id="IPR027417">
    <property type="entry name" value="P-loop_NTPase"/>
</dbReference>
<evidence type="ECO:0000313" key="2">
    <source>
        <dbReference type="EMBL" id="KFC06268.1"/>
    </source>
</evidence>
<dbReference type="eggNOG" id="COG3596">
    <property type="taxonomic scope" value="Bacteria"/>
</dbReference>
<name>A0A085A7S3_9ENTR</name>
<evidence type="ECO:0000259" key="1">
    <source>
        <dbReference type="Pfam" id="PF01926"/>
    </source>
</evidence>
<evidence type="ECO:0000313" key="3">
    <source>
        <dbReference type="Proteomes" id="UP000028630"/>
    </source>
</evidence>
<keyword evidence="3" id="KW-1185">Reference proteome</keyword>
<feature type="domain" description="G" evidence="1">
    <location>
        <begin position="48"/>
        <end position="143"/>
    </location>
</feature>
<dbReference type="OrthoDB" id="9779790at2"/>
<dbReference type="CDD" id="cd11383">
    <property type="entry name" value="YfjP"/>
    <property type="match status" value="1"/>
</dbReference>
<dbReference type="GO" id="GO:0030488">
    <property type="term" value="P:tRNA methylation"/>
    <property type="evidence" value="ECO:0007669"/>
    <property type="project" value="TreeGrafter"/>
</dbReference>
<dbReference type="Proteomes" id="UP000028630">
    <property type="component" value="Unassembled WGS sequence"/>
</dbReference>
<dbReference type="SUPFAM" id="SSF52540">
    <property type="entry name" value="P-loop containing nucleoside triphosphate hydrolases"/>
    <property type="match status" value="1"/>
</dbReference>
<dbReference type="InterPro" id="IPR006073">
    <property type="entry name" value="GTP-bd"/>
</dbReference>
<comment type="caution">
    <text evidence="2">The sequence shown here is derived from an EMBL/GenBank/DDBJ whole genome shotgun (WGS) entry which is preliminary data.</text>
</comment>